<dbReference type="FunFam" id="1.10.3810.10:FF:000001">
    <property type="entry name" value="Penicillin-binding protein 1A"/>
    <property type="match status" value="1"/>
</dbReference>
<dbReference type="OrthoDB" id="9766909at2"/>
<sequence>MKKFLILLAILVFVGLVFGIAGGVGLYYWASNDLPSFRKITDYRPPLVTTIYTRDNKVLGYLYSEKRFLVTLSEMPDFLPKAFLAAEDATFYQHEGVDPTAILRAMVKNLQQGGRKQGGSTITQQIIKRLLLSSEKSYQRKVKEAILAYRLEKYLTKDEILTIYLNQIYLGSRAYGVEAAARTYFGVHVADLTIAQAALLAGLPQAPSRYSPFRDFESAKARQKYVLGRMLAQNWISQAQHDAAVAEPLVFKSMPDPSWEVAPFYLEEVRRELIDRFGEDQVYNGGLHVHTAVDLKHQEAAERALREGLVASEKRRGFKPSLEKLDKDKYEEFYERSGVPEALLQPGRWLKALVQDVGPAGAVVRFGDKYGLIPAEDMSWAKGKVEPGDLVWASVTALPDKGGPDKPAPAAKPAPAKPGEAKPTEAAAKKPKPGETPPPAAPAKAARPMWKLAMQLEPRIEGAIVSMEPRTGDVVACVGGFSFEKSQFNRATQSFRQPGSSFKPIVYSVAMDNGMTPATVVMDGPFSYVDPWSKQVWSPGNYEGDYGGPMTIRAALAKSKNLVTVRVAQQVGMKKIVERAQEMGLRGDFGPFLPVSLGAVAVNLLDMVKAYSAFARDGSTINPRFILDVKSPWGEEVWVNKPEVKQVMSPQTAYVMDCLLKEVVRAGTATAAKVLGRPLAGKTGTTNDFQDAWFMGFSPYLLTGCYIGFDQPKSMGKGETGGRASLPIWLSYRKAVEDDYPPEDFSRPPGVIMGTVDGVPMAFKEGTEKGVASIMDEEQEKAFFTDPNAPLGKGEDLLKQMF</sequence>
<keyword evidence="6" id="KW-0645">Protease</keyword>
<keyword evidence="16" id="KW-0961">Cell wall biogenesis/degradation</keyword>
<dbReference type="Pfam" id="PF00912">
    <property type="entry name" value="Transgly"/>
    <property type="match status" value="1"/>
</dbReference>
<evidence type="ECO:0000259" key="20">
    <source>
        <dbReference type="Pfam" id="PF00905"/>
    </source>
</evidence>
<keyword evidence="5" id="KW-0121">Carboxypeptidase</keyword>
<comment type="subcellular location">
    <subcellularLocation>
        <location evidence="1">Membrane</location>
    </subcellularLocation>
</comment>
<dbReference type="SUPFAM" id="SSF56601">
    <property type="entry name" value="beta-lactamase/transpeptidase-like"/>
    <property type="match status" value="1"/>
</dbReference>
<evidence type="ECO:0000256" key="11">
    <source>
        <dbReference type="ARBA" id="ARBA00022960"/>
    </source>
</evidence>
<evidence type="ECO:0000256" key="14">
    <source>
        <dbReference type="ARBA" id="ARBA00023136"/>
    </source>
</evidence>
<evidence type="ECO:0000256" key="5">
    <source>
        <dbReference type="ARBA" id="ARBA00022645"/>
    </source>
</evidence>
<dbReference type="AlphaFoldDB" id="A0A4P6HHR4"/>
<dbReference type="InterPro" id="IPR036950">
    <property type="entry name" value="PBP_transglycosylase"/>
</dbReference>
<dbReference type="Proteomes" id="UP000293296">
    <property type="component" value="Chromosome"/>
</dbReference>
<evidence type="ECO:0000313" key="22">
    <source>
        <dbReference type="EMBL" id="QAZ66557.1"/>
    </source>
</evidence>
<dbReference type="PANTHER" id="PTHR32282">
    <property type="entry name" value="BINDING PROTEIN TRANSPEPTIDASE, PUTATIVE-RELATED"/>
    <property type="match status" value="1"/>
</dbReference>
<dbReference type="InterPro" id="IPR001460">
    <property type="entry name" value="PCN-bd_Tpept"/>
</dbReference>
<dbReference type="RefSeq" id="WP_129349926.1">
    <property type="nucleotide sequence ID" value="NZ_CP026538.1"/>
</dbReference>
<dbReference type="GO" id="GO:0006508">
    <property type="term" value="P:proteolysis"/>
    <property type="evidence" value="ECO:0007669"/>
    <property type="project" value="UniProtKB-KW"/>
</dbReference>
<keyword evidence="15" id="KW-0511">Multifunctional enzyme</keyword>
<evidence type="ECO:0000256" key="13">
    <source>
        <dbReference type="ARBA" id="ARBA00022989"/>
    </source>
</evidence>
<keyword evidence="9" id="KW-0812">Transmembrane</keyword>
<feature type="domain" description="Glycosyl transferase family 51" evidence="21">
    <location>
        <begin position="57"/>
        <end position="230"/>
    </location>
</feature>
<dbReference type="GO" id="GO:0008360">
    <property type="term" value="P:regulation of cell shape"/>
    <property type="evidence" value="ECO:0007669"/>
    <property type="project" value="UniProtKB-KW"/>
</dbReference>
<evidence type="ECO:0000256" key="2">
    <source>
        <dbReference type="ARBA" id="ARBA00004752"/>
    </source>
</evidence>
<evidence type="ECO:0000256" key="4">
    <source>
        <dbReference type="ARBA" id="ARBA00007739"/>
    </source>
</evidence>
<dbReference type="GO" id="GO:0008955">
    <property type="term" value="F:peptidoglycan glycosyltransferase activity"/>
    <property type="evidence" value="ECO:0007669"/>
    <property type="project" value="UniProtKB-EC"/>
</dbReference>
<feature type="region of interest" description="Disordered" evidence="19">
    <location>
        <begin position="396"/>
        <end position="446"/>
    </location>
</feature>
<dbReference type="GO" id="GO:0008658">
    <property type="term" value="F:penicillin binding"/>
    <property type="evidence" value="ECO:0007669"/>
    <property type="project" value="InterPro"/>
</dbReference>
<feature type="domain" description="Penicillin-binding protein transpeptidase" evidence="20">
    <location>
        <begin position="462"/>
        <end position="700"/>
    </location>
</feature>
<dbReference type="PANTHER" id="PTHR32282:SF27">
    <property type="entry name" value="PENICILLIN-BINDING PROTEIN 1A"/>
    <property type="match status" value="1"/>
</dbReference>
<dbReference type="InterPro" id="IPR050396">
    <property type="entry name" value="Glycosyltr_51/Transpeptidase"/>
</dbReference>
<accession>A0A4P6HHR4</accession>
<dbReference type="KEGG" id="dcb:C3Y92_04585"/>
<keyword evidence="11" id="KW-0133">Cell shape</keyword>
<comment type="catalytic activity">
    <reaction evidence="18">
        <text>[GlcNAc-(1-&gt;4)-Mur2Ac(oyl-L-Ala-gamma-D-Glu-L-Lys-D-Ala-D-Ala)](n)-di-trans,octa-cis-undecaprenyl diphosphate + beta-D-GlcNAc-(1-&gt;4)-Mur2Ac(oyl-L-Ala-gamma-D-Glu-L-Lys-D-Ala-D-Ala)-di-trans,octa-cis-undecaprenyl diphosphate = [GlcNAc-(1-&gt;4)-Mur2Ac(oyl-L-Ala-gamma-D-Glu-L-Lys-D-Ala-D-Ala)](n+1)-di-trans,octa-cis-undecaprenyl diphosphate + di-trans,octa-cis-undecaprenyl diphosphate + H(+)</text>
        <dbReference type="Rhea" id="RHEA:23708"/>
        <dbReference type="Rhea" id="RHEA-COMP:9602"/>
        <dbReference type="Rhea" id="RHEA-COMP:9603"/>
        <dbReference type="ChEBI" id="CHEBI:15378"/>
        <dbReference type="ChEBI" id="CHEBI:58405"/>
        <dbReference type="ChEBI" id="CHEBI:60033"/>
        <dbReference type="ChEBI" id="CHEBI:78435"/>
        <dbReference type="EC" id="2.4.99.28"/>
    </reaction>
</comment>
<comment type="similarity">
    <text evidence="3">In the C-terminal section; belongs to the transpeptidase family.</text>
</comment>
<dbReference type="Gene3D" id="1.10.3810.10">
    <property type="entry name" value="Biosynthetic peptidoglycan transglycosylase-like"/>
    <property type="match status" value="1"/>
</dbReference>
<dbReference type="GO" id="GO:0009002">
    <property type="term" value="F:serine-type D-Ala-D-Ala carboxypeptidase activity"/>
    <property type="evidence" value="ECO:0007669"/>
    <property type="project" value="UniProtKB-EC"/>
</dbReference>
<dbReference type="InterPro" id="IPR001264">
    <property type="entry name" value="Glyco_trans_51"/>
</dbReference>
<keyword evidence="14" id="KW-0472">Membrane</keyword>
<dbReference type="GO" id="GO:0016020">
    <property type="term" value="C:membrane"/>
    <property type="evidence" value="ECO:0007669"/>
    <property type="project" value="UniProtKB-SubCell"/>
</dbReference>
<evidence type="ECO:0000256" key="12">
    <source>
        <dbReference type="ARBA" id="ARBA00022984"/>
    </source>
</evidence>
<dbReference type="GO" id="GO:0030288">
    <property type="term" value="C:outer membrane-bounded periplasmic space"/>
    <property type="evidence" value="ECO:0007669"/>
    <property type="project" value="TreeGrafter"/>
</dbReference>
<dbReference type="NCBIfam" id="TIGR02074">
    <property type="entry name" value="PBP_1a_fam"/>
    <property type="match status" value="1"/>
</dbReference>
<gene>
    <name evidence="22" type="ORF">C3Y92_04585</name>
</gene>
<dbReference type="GO" id="GO:0009252">
    <property type="term" value="P:peptidoglycan biosynthetic process"/>
    <property type="evidence" value="ECO:0007669"/>
    <property type="project" value="UniProtKB-UniPathway"/>
</dbReference>
<evidence type="ECO:0000256" key="19">
    <source>
        <dbReference type="SAM" id="MobiDB-lite"/>
    </source>
</evidence>
<keyword evidence="10" id="KW-0378">Hydrolase</keyword>
<keyword evidence="12" id="KW-0573">Peptidoglycan synthesis</keyword>
<protein>
    <submittedName>
        <fullName evidence="22">Penicillin-binding protein</fullName>
    </submittedName>
</protein>
<keyword evidence="7" id="KW-0328">Glycosyltransferase</keyword>
<comment type="similarity">
    <text evidence="4">In the N-terminal section; belongs to the glycosyltransferase 51 family.</text>
</comment>
<dbReference type="GO" id="GO:0071555">
    <property type="term" value="P:cell wall organization"/>
    <property type="evidence" value="ECO:0007669"/>
    <property type="project" value="UniProtKB-KW"/>
</dbReference>
<evidence type="ECO:0000313" key="23">
    <source>
        <dbReference type="Proteomes" id="UP000293296"/>
    </source>
</evidence>
<evidence type="ECO:0000256" key="7">
    <source>
        <dbReference type="ARBA" id="ARBA00022676"/>
    </source>
</evidence>
<evidence type="ECO:0000256" key="18">
    <source>
        <dbReference type="ARBA" id="ARBA00049902"/>
    </source>
</evidence>
<keyword evidence="8" id="KW-0808">Transferase</keyword>
<proteinExistence type="inferred from homology"/>
<evidence type="ECO:0000256" key="15">
    <source>
        <dbReference type="ARBA" id="ARBA00023268"/>
    </source>
</evidence>
<evidence type="ECO:0000256" key="16">
    <source>
        <dbReference type="ARBA" id="ARBA00023316"/>
    </source>
</evidence>
<dbReference type="InterPro" id="IPR012340">
    <property type="entry name" value="NA-bd_OB-fold"/>
</dbReference>
<reference evidence="22 23" key="1">
    <citation type="submission" date="2018-02" db="EMBL/GenBank/DDBJ databases">
        <title>Genome sequence of Desulfovibrio carbinolicus DSM 3852.</title>
        <authorList>
            <person name="Wilbanks E."/>
            <person name="Skennerton C.T."/>
            <person name="Orphan V.J."/>
        </authorList>
    </citation>
    <scope>NUCLEOTIDE SEQUENCE [LARGE SCALE GENOMIC DNA]</scope>
    <source>
        <strain evidence="22 23">DSM 3852</strain>
    </source>
</reference>
<dbReference type="SUPFAM" id="SSF53955">
    <property type="entry name" value="Lysozyme-like"/>
    <property type="match status" value="1"/>
</dbReference>
<evidence type="ECO:0000256" key="1">
    <source>
        <dbReference type="ARBA" id="ARBA00004370"/>
    </source>
</evidence>
<dbReference type="Pfam" id="PF00905">
    <property type="entry name" value="Transpeptidase"/>
    <property type="match status" value="1"/>
</dbReference>
<dbReference type="Gene3D" id="3.40.710.10">
    <property type="entry name" value="DD-peptidase/beta-lactamase superfamily"/>
    <property type="match status" value="2"/>
</dbReference>
<name>A0A4P6HHR4_9BACT</name>
<comment type="catalytic activity">
    <reaction evidence="17">
        <text>Preferential cleavage: (Ac)2-L-Lys-D-Ala-|-D-Ala. Also transpeptidation of peptidyl-alanyl moieties that are N-acyl substituents of D-alanine.</text>
        <dbReference type="EC" id="3.4.16.4"/>
    </reaction>
</comment>
<feature type="compositionally biased region" description="Pro residues" evidence="19">
    <location>
        <begin position="406"/>
        <end position="416"/>
    </location>
</feature>
<evidence type="ECO:0000256" key="17">
    <source>
        <dbReference type="ARBA" id="ARBA00034000"/>
    </source>
</evidence>
<evidence type="ECO:0000256" key="10">
    <source>
        <dbReference type="ARBA" id="ARBA00022801"/>
    </source>
</evidence>
<dbReference type="SUPFAM" id="SSF50249">
    <property type="entry name" value="Nucleic acid-binding proteins"/>
    <property type="match status" value="1"/>
</dbReference>
<comment type="pathway">
    <text evidence="2">Cell wall biogenesis; peptidoglycan biosynthesis.</text>
</comment>
<dbReference type="InterPro" id="IPR023346">
    <property type="entry name" value="Lysozyme-like_dom_sf"/>
</dbReference>
<evidence type="ECO:0000256" key="8">
    <source>
        <dbReference type="ARBA" id="ARBA00022679"/>
    </source>
</evidence>
<dbReference type="EMBL" id="CP026538">
    <property type="protein sequence ID" value="QAZ66557.1"/>
    <property type="molecule type" value="Genomic_DNA"/>
</dbReference>
<dbReference type="UniPathway" id="UPA00219"/>
<evidence type="ECO:0000256" key="3">
    <source>
        <dbReference type="ARBA" id="ARBA00007090"/>
    </source>
</evidence>
<organism evidence="22 23">
    <name type="scientific">Solidesulfovibrio carbinolicus</name>
    <dbReference type="NCBI Taxonomy" id="296842"/>
    <lineage>
        <taxon>Bacteria</taxon>
        <taxon>Pseudomonadati</taxon>
        <taxon>Thermodesulfobacteriota</taxon>
        <taxon>Desulfovibrionia</taxon>
        <taxon>Desulfovibrionales</taxon>
        <taxon>Desulfovibrionaceae</taxon>
        <taxon>Solidesulfovibrio</taxon>
    </lineage>
</organism>
<dbReference type="InterPro" id="IPR012338">
    <property type="entry name" value="Beta-lactam/transpept-like"/>
</dbReference>
<keyword evidence="13" id="KW-1133">Transmembrane helix</keyword>
<evidence type="ECO:0000259" key="21">
    <source>
        <dbReference type="Pfam" id="PF00912"/>
    </source>
</evidence>
<evidence type="ECO:0000256" key="9">
    <source>
        <dbReference type="ARBA" id="ARBA00022692"/>
    </source>
</evidence>
<keyword evidence="23" id="KW-1185">Reference proteome</keyword>
<evidence type="ECO:0000256" key="6">
    <source>
        <dbReference type="ARBA" id="ARBA00022670"/>
    </source>
</evidence>